<evidence type="ECO:0000256" key="3">
    <source>
        <dbReference type="ARBA" id="ARBA00012744"/>
    </source>
</evidence>
<keyword evidence="11" id="KW-1185">Reference proteome</keyword>
<evidence type="ECO:0000313" key="11">
    <source>
        <dbReference type="Proteomes" id="UP000838878"/>
    </source>
</evidence>
<feature type="active site" description="Nucleophile" evidence="7">
    <location>
        <position position="426"/>
    </location>
</feature>
<accession>A0A8J9UC52</accession>
<gene>
    <name evidence="10" type="ORF">BINO364_LOCUS4219</name>
</gene>
<evidence type="ECO:0000256" key="1">
    <source>
        <dbReference type="ARBA" id="ARBA00010838"/>
    </source>
</evidence>
<protein>
    <recommendedName>
        <fullName evidence="3">beta-glucosidase</fullName>
        <ecNumber evidence="3">3.2.1.21</ecNumber>
    </recommendedName>
</protein>
<dbReference type="PROSITE" id="PS00653">
    <property type="entry name" value="GLYCOSYL_HYDROL_F1_2"/>
    <property type="match status" value="1"/>
</dbReference>
<dbReference type="OrthoDB" id="65569at2759"/>
<dbReference type="PANTHER" id="PTHR10353:SF36">
    <property type="entry name" value="LP05116P"/>
    <property type="match status" value="1"/>
</dbReference>
<feature type="non-terminal residue" evidence="10">
    <location>
        <position position="561"/>
    </location>
</feature>
<dbReference type="InterPro" id="IPR018120">
    <property type="entry name" value="Glyco_hydro_1_AS"/>
</dbReference>
<evidence type="ECO:0000313" key="10">
    <source>
        <dbReference type="EMBL" id="CAH0717633.1"/>
    </source>
</evidence>
<evidence type="ECO:0000256" key="7">
    <source>
        <dbReference type="PROSITE-ProRule" id="PRU10055"/>
    </source>
</evidence>
<evidence type="ECO:0000256" key="6">
    <source>
        <dbReference type="ARBA" id="ARBA00023295"/>
    </source>
</evidence>
<evidence type="ECO:0000256" key="5">
    <source>
        <dbReference type="ARBA" id="ARBA00023180"/>
    </source>
</evidence>
<dbReference type="AlphaFoldDB" id="A0A8J9UC52"/>
<sequence length="561" mass="64995">MNENNKLLLAIKEDGADIIGYTVWSLMDNFEWMFGYTLSLLWKTGECTDLKFPPGFKFGAATSAYQIEGAWNVSDKGENIWDRSIHDNSSIIADGSSGDVACNSYYLWKEDIHMAHELGLHFYRFSISWTRILPTGFLNKVSKDGVKYYNKLIDGLIRKGIEPLVTLYHFDLPLSIQNLGGWANPLIADWFADYARIVFSLYADRVKMWITINEPLFVCDHVYNAGELVPLIKEKERGSFICNKNLLIAHAKAWRIYEENFKQKYHGKVSIANNPMWLEPISEQDEELAELAREFSTGRYSHPIYSNEGGWPEPVQELMAEYSTKQGYPYSNLPSFSEEEKKLIQGTYDFYSLNFYTSRMIRRARHNEVPGPWFLMGSKELNAILEANPKWPHSDIAFLSITPEGIRHQIKWIRKKYGNVSILISENGIGTMDTGMYDTIRIGFIRDYLKQLLLAIKEDGADIIGYTVWSLMDNFEWMFGYTIKFGLYHVDFNDPLRKRTPRASAYYYSSIIKHHSLDVPHHSHYKQKVHTPTPNGAVNVKYSTVLIIFTCYTYYFIMIQK</sequence>
<dbReference type="InterPro" id="IPR033132">
    <property type="entry name" value="GH_1_N_CS"/>
</dbReference>
<dbReference type="InterPro" id="IPR017853">
    <property type="entry name" value="GH"/>
</dbReference>
<evidence type="ECO:0000256" key="9">
    <source>
        <dbReference type="RuleBase" id="RU004468"/>
    </source>
</evidence>
<name>A0A8J9UC52_9NEOP</name>
<dbReference type="GO" id="GO:0005975">
    <property type="term" value="P:carbohydrate metabolic process"/>
    <property type="evidence" value="ECO:0007669"/>
    <property type="project" value="InterPro"/>
</dbReference>
<dbReference type="Gene3D" id="3.20.20.80">
    <property type="entry name" value="Glycosidases"/>
    <property type="match status" value="2"/>
</dbReference>
<proteinExistence type="inferred from homology"/>
<comment type="subunit">
    <text evidence="2">Homodimer.</text>
</comment>
<keyword evidence="6 9" id="KW-0326">Glycosidase</keyword>
<reference evidence="10" key="1">
    <citation type="submission" date="2021-12" db="EMBL/GenBank/DDBJ databases">
        <authorList>
            <person name="Martin H S."/>
        </authorList>
    </citation>
    <scope>NUCLEOTIDE SEQUENCE</scope>
</reference>
<evidence type="ECO:0000256" key="8">
    <source>
        <dbReference type="RuleBase" id="RU003690"/>
    </source>
</evidence>
<dbReference type="PANTHER" id="PTHR10353">
    <property type="entry name" value="GLYCOSYL HYDROLASE"/>
    <property type="match status" value="1"/>
</dbReference>
<evidence type="ECO:0000256" key="2">
    <source>
        <dbReference type="ARBA" id="ARBA00011738"/>
    </source>
</evidence>
<dbReference type="EMBL" id="OV170232">
    <property type="protein sequence ID" value="CAH0717633.1"/>
    <property type="molecule type" value="Genomic_DNA"/>
</dbReference>
<dbReference type="Proteomes" id="UP000838878">
    <property type="component" value="Chromosome 12"/>
</dbReference>
<keyword evidence="4 9" id="KW-0378">Hydrolase</keyword>
<dbReference type="Pfam" id="PF00232">
    <property type="entry name" value="Glyco_hydro_1"/>
    <property type="match status" value="2"/>
</dbReference>
<dbReference type="InterPro" id="IPR001360">
    <property type="entry name" value="Glyco_hydro_1"/>
</dbReference>
<dbReference type="GO" id="GO:0008422">
    <property type="term" value="F:beta-glucosidase activity"/>
    <property type="evidence" value="ECO:0007669"/>
    <property type="project" value="TreeGrafter"/>
</dbReference>
<organism evidence="10 11">
    <name type="scientific">Brenthis ino</name>
    <name type="common">lesser marbled fritillary</name>
    <dbReference type="NCBI Taxonomy" id="405034"/>
    <lineage>
        <taxon>Eukaryota</taxon>
        <taxon>Metazoa</taxon>
        <taxon>Ecdysozoa</taxon>
        <taxon>Arthropoda</taxon>
        <taxon>Hexapoda</taxon>
        <taxon>Insecta</taxon>
        <taxon>Pterygota</taxon>
        <taxon>Neoptera</taxon>
        <taxon>Endopterygota</taxon>
        <taxon>Lepidoptera</taxon>
        <taxon>Glossata</taxon>
        <taxon>Ditrysia</taxon>
        <taxon>Papilionoidea</taxon>
        <taxon>Nymphalidae</taxon>
        <taxon>Heliconiinae</taxon>
        <taxon>Argynnini</taxon>
        <taxon>Brenthis</taxon>
    </lineage>
</organism>
<dbReference type="PROSITE" id="PS00572">
    <property type="entry name" value="GLYCOSYL_HYDROL_F1_1"/>
    <property type="match status" value="1"/>
</dbReference>
<keyword evidence="5" id="KW-0325">Glycoprotein</keyword>
<evidence type="ECO:0000256" key="4">
    <source>
        <dbReference type="ARBA" id="ARBA00022801"/>
    </source>
</evidence>
<dbReference type="PRINTS" id="PR00131">
    <property type="entry name" value="GLHYDRLASE1"/>
</dbReference>
<dbReference type="SUPFAM" id="SSF51445">
    <property type="entry name" value="(Trans)glycosidases"/>
    <property type="match status" value="2"/>
</dbReference>
<dbReference type="FunFam" id="3.20.20.80:FF:000013">
    <property type="entry name" value="lactase-phlorizin hydrolase"/>
    <property type="match status" value="1"/>
</dbReference>
<dbReference type="EC" id="3.2.1.21" evidence="3"/>
<comment type="similarity">
    <text evidence="1 8">Belongs to the glycosyl hydrolase 1 family.</text>
</comment>